<reference evidence="2" key="1">
    <citation type="journal article" date="2012" name="Nat. Biotechnol.">
        <title>Draft genome sequence of pigeonpea (Cajanus cajan), an orphan legume crop of resource-poor farmers.</title>
        <authorList>
            <person name="Varshney R.K."/>
            <person name="Chen W."/>
            <person name="Li Y."/>
            <person name="Bharti A.K."/>
            <person name="Saxena R.K."/>
            <person name="Schlueter J.A."/>
            <person name="Donoghue M.T."/>
            <person name="Azam S."/>
            <person name="Fan G."/>
            <person name="Whaley A.M."/>
            <person name="Farmer A.D."/>
            <person name="Sheridan J."/>
            <person name="Iwata A."/>
            <person name="Tuteja R."/>
            <person name="Penmetsa R.V."/>
            <person name="Wu W."/>
            <person name="Upadhyaya H.D."/>
            <person name="Yang S.P."/>
            <person name="Shah T."/>
            <person name="Saxena K.B."/>
            <person name="Michael T."/>
            <person name="McCombie W.R."/>
            <person name="Yang B."/>
            <person name="Zhang G."/>
            <person name="Yang H."/>
            <person name="Wang J."/>
            <person name="Spillane C."/>
            <person name="Cook D.R."/>
            <person name="May G.D."/>
            <person name="Xu X."/>
            <person name="Jackson S.A."/>
        </authorList>
    </citation>
    <scope>NUCLEOTIDE SEQUENCE [LARGE SCALE GENOMIC DNA]</scope>
</reference>
<dbReference type="PANTHER" id="PTHR33116:SF78">
    <property type="entry name" value="OS12G0587133 PROTEIN"/>
    <property type="match status" value="1"/>
</dbReference>
<dbReference type="InterPro" id="IPR000477">
    <property type="entry name" value="RT_dom"/>
</dbReference>
<evidence type="ECO:0000313" key="2">
    <source>
        <dbReference type="EMBL" id="KYP52841.1"/>
    </source>
</evidence>
<sequence length="447" mass="51367">MSKRLFITCTNQRAKLVTSLLKLDLEKAYDRLDWDFLERYIGFRNEFLSLLWNGNKLDGFKPIRGLRQGDPVSAYLFVLCMEHLGIMIQREVEEGTWKPIQLTKHGPKLSHIFFADDVLLFAKAKKEQAITINRVLESFCHMSGLKISIQKSRALASKGLTSQVFMELIERVNSKLTGWKSALLNKAGRVTLANAVLTALPSYGMKLYWYPQYICDFIDKSVRSFNWYSREGKGPHMVGWDKLTRPKNCCGLGIRTARNQNTALLGKLVWDLLRPTNQLWVSVLKDKYLLQDSLFLSRKKSGSPTWRAIIQALALLEDGLVLKLGNGEIDVWKDVWVGKEPLATSVPWVDIHDSGLRVKDTWDGTSWRLDQLYTPLFEALRLKISCLTPHLVVGVPNLWTWAPDISGKYMVRSTYRWLTKDHGLETSAGWNWIWKLPLPASLCFFLW</sequence>
<keyword evidence="3" id="KW-1185">Reference proteome</keyword>
<dbReference type="InterPro" id="IPR043502">
    <property type="entry name" value="DNA/RNA_pol_sf"/>
</dbReference>
<dbReference type="PROSITE" id="PS50878">
    <property type="entry name" value="RT_POL"/>
    <property type="match status" value="1"/>
</dbReference>
<feature type="domain" description="Reverse transcriptase" evidence="1">
    <location>
        <begin position="1"/>
        <end position="184"/>
    </location>
</feature>
<name>A0A151SDN9_CAJCA</name>
<evidence type="ECO:0000313" key="3">
    <source>
        <dbReference type="Proteomes" id="UP000075243"/>
    </source>
</evidence>
<dbReference type="PANTHER" id="PTHR33116">
    <property type="entry name" value="REVERSE TRANSCRIPTASE ZINC-BINDING DOMAIN-CONTAINING PROTEIN-RELATED-RELATED"/>
    <property type="match status" value="1"/>
</dbReference>
<proteinExistence type="predicted"/>
<dbReference type="Pfam" id="PF00078">
    <property type="entry name" value="RVT_1"/>
    <property type="match status" value="1"/>
</dbReference>
<dbReference type="OMA" id="CHMDICI"/>
<gene>
    <name evidence="2" type="ORF">KK1_025227</name>
</gene>
<protein>
    <submittedName>
        <fullName evidence="2">Ribonuclease H protein At1g65750 family</fullName>
    </submittedName>
</protein>
<dbReference type="STRING" id="3821.A0A151SDN9"/>
<organism evidence="2 3">
    <name type="scientific">Cajanus cajan</name>
    <name type="common">Pigeon pea</name>
    <name type="synonym">Cajanus indicus</name>
    <dbReference type="NCBI Taxonomy" id="3821"/>
    <lineage>
        <taxon>Eukaryota</taxon>
        <taxon>Viridiplantae</taxon>
        <taxon>Streptophyta</taxon>
        <taxon>Embryophyta</taxon>
        <taxon>Tracheophyta</taxon>
        <taxon>Spermatophyta</taxon>
        <taxon>Magnoliopsida</taxon>
        <taxon>eudicotyledons</taxon>
        <taxon>Gunneridae</taxon>
        <taxon>Pentapetalae</taxon>
        <taxon>rosids</taxon>
        <taxon>fabids</taxon>
        <taxon>Fabales</taxon>
        <taxon>Fabaceae</taxon>
        <taxon>Papilionoideae</taxon>
        <taxon>50 kb inversion clade</taxon>
        <taxon>NPAAA clade</taxon>
        <taxon>indigoferoid/millettioid clade</taxon>
        <taxon>Phaseoleae</taxon>
        <taxon>Cajanus</taxon>
    </lineage>
</organism>
<dbReference type="EMBL" id="KQ483419">
    <property type="protein sequence ID" value="KYP52841.1"/>
    <property type="molecule type" value="Genomic_DNA"/>
</dbReference>
<evidence type="ECO:0000259" key="1">
    <source>
        <dbReference type="PROSITE" id="PS50878"/>
    </source>
</evidence>
<dbReference type="Proteomes" id="UP000075243">
    <property type="component" value="Unassembled WGS sequence"/>
</dbReference>
<accession>A0A151SDN9</accession>
<dbReference type="SUPFAM" id="SSF56672">
    <property type="entry name" value="DNA/RNA polymerases"/>
    <property type="match status" value="1"/>
</dbReference>
<dbReference type="Gramene" id="C.cajan_25701.t">
    <property type="protein sequence ID" value="C.cajan_25701.t"/>
    <property type="gene ID" value="C.cajan_25701"/>
</dbReference>
<dbReference type="AlphaFoldDB" id="A0A151SDN9"/>